<protein>
    <submittedName>
        <fullName evidence="1">Uncharacterized protein</fullName>
    </submittedName>
</protein>
<gene>
    <name evidence="1" type="ORF">WDJ50_09135</name>
</gene>
<dbReference type="RefSeq" id="WP_339094380.1">
    <property type="nucleotide sequence ID" value="NZ_CP149782.1"/>
</dbReference>
<proteinExistence type="predicted"/>
<dbReference type="AlphaFoldDB" id="A0AAU6PYX4"/>
<organism evidence="1">
    <name type="scientific">Deinococcus sp. VB142</name>
    <dbReference type="NCBI Taxonomy" id="3112952"/>
    <lineage>
        <taxon>Bacteria</taxon>
        <taxon>Thermotogati</taxon>
        <taxon>Deinococcota</taxon>
        <taxon>Deinococci</taxon>
        <taxon>Deinococcales</taxon>
        <taxon>Deinococcaceae</taxon>
        <taxon>Deinococcus</taxon>
    </lineage>
</organism>
<sequence length="92" mass="10720">MNERTFPTLANFLETWFCSAYDFDELGDVLARMRRLRAWENLAELRHEANALGDTPLATFNGFSHQHGGRGFTPARFAEFKRRLRAIEIEED</sequence>
<reference evidence="1" key="1">
    <citation type="submission" date="2024-03" db="EMBL/GenBank/DDBJ databases">
        <title>Deinococcus weizhi sp. nov., isolated from human skin.</title>
        <authorList>
            <person name="Wei Z."/>
            <person name="Tian F."/>
            <person name="Yang C."/>
            <person name="Xin L.T."/>
            <person name="Wen Z.J."/>
            <person name="Lan K.C."/>
            <person name="Yu L."/>
            <person name="Zhe W."/>
            <person name="Dan F.D."/>
            <person name="Jun W."/>
            <person name="Rui Z."/>
            <person name="Yong X.J."/>
            <person name="Ting Y."/>
            <person name="Wei X."/>
            <person name="Xu Z.G."/>
            <person name="Xin Z."/>
            <person name="Dong F.G."/>
            <person name="Ni X.M."/>
            <person name="Zheng M.G."/>
            <person name="Chun Y."/>
            <person name="Qian W.X."/>
        </authorList>
    </citation>
    <scope>NUCLEOTIDE SEQUENCE</scope>
    <source>
        <strain evidence="1">VB142</strain>
    </source>
</reference>
<accession>A0AAU6PYX4</accession>
<dbReference type="EMBL" id="CP149782">
    <property type="protein sequence ID" value="WYF43585.1"/>
    <property type="molecule type" value="Genomic_DNA"/>
</dbReference>
<evidence type="ECO:0000313" key="1">
    <source>
        <dbReference type="EMBL" id="WYF43585.1"/>
    </source>
</evidence>
<name>A0AAU6PYX4_9DEIO</name>